<evidence type="ECO:0000256" key="2">
    <source>
        <dbReference type="ARBA" id="ARBA00022630"/>
    </source>
</evidence>
<accession>A0A6A0GTD4</accession>
<sequence length="127" mass="13682">MGLSYKYNMAFIEALGNINCGGIPMAITVQTDMATPALTWFGSEKLKQEFLVPSISGEFVACIGVSEPHAGSDVATKRVGDDLIINGSKMWITNGTQADWMCCLANTSTDKKPHLNKSLICLPLKTP</sequence>
<evidence type="ECO:0000256" key="4">
    <source>
        <dbReference type="ARBA" id="ARBA00023002"/>
    </source>
</evidence>
<keyword evidence="2" id="KW-0285">Flavoprotein</keyword>
<dbReference type="Gene3D" id="2.40.110.10">
    <property type="entry name" value="Butyryl-CoA Dehydrogenase, subunit A, domain 2"/>
    <property type="match status" value="1"/>
</dbReference>
<feature type="domain" description="Acyl-CoA dehydrogenase/oxidase N-terminal" evidence="6">
    <location>
        <begin position="1"/>
        <end position="58"/>
    </location>
</feature>
<dbReference type="InterPro" id="IPR006091">
    <property type="entry name" value="Acyl-CoA_Oxase/DH_mid-dom"/>
</dbReference>
<dbReference type="SUPFAM" id="SSF56645">
    <property type="entry name" value="Acyl-CoA dehydrogenase NM domain-like"/>
    <property type="match status" value="1"/>
</dbReference>
<proteinExistence type="predicted"/>
<dbReference type="OrthoDB" id="10262177at2759"/>
<evidence type="ECO:0000313" key="7">
    <source>
        <dbReference type="EMBL" id="KAA0187486.1"/>
    </source>
</evidence>
<protein>
    <recommendedName>
        <fullName evidence="8">Acyl-CoA oxidase/dehydrogenase middle domain-containing protein</fullName>
    </recommendedName>
</protein>
<dbReference type="InterPro" id="IPR009100">
    <property type="entry name" value="AcylCoA_DH/oxidase_NM_dom_sf"/>
</dbReference>
<dbReference type="Gene3D" id="1.10.540.10">
    <property type="entry name" value="Acyl-CoA dehydrogenase/oxidase, N-terminal domain"/>
    <property type="match status" value="1"/>
</dbReference>
<reference evidence="7" key="2">
    <citation type="journal article" date="2018" name="Environ. Sci. Technol.">
        <title>The Toxicogenome of Hyalella azteca: A Model for Sediment Ecotoxicology and Evolutionary Toxicology.</title>
        <authorList>
            <person name="Poynton H.C."/>
            <person name="Hasenbein S."/>
            <person name="Benoit J.B."/>
            <person name="Sepulveda M.S."/>
            <person name="Poelchau M.F."/>
            <person name="Hughes D.S.T."/>
            <person name="Murali S.C."/>
            <person name="Chen S."/>
            <person name="Glastad K.M."/>
            <person name="Goodisman M.A.D."/>
            <person name="Werren J.H."/>
            <person name="Vineis J.H."/>
            <person name="Bowen J.L."/>
            <person name="Friedrich M."/>
            <person name="Jones J."/>
            <person name="Robertson H.M."/>
            <person name="Feyereisen R."/>
            <person name="Mechler-Hickson A."/>
            <person name="Mathers N."/>
            <person name="Lee C.E."/>
            <person name="Colbourne J.K."/>
            <person name="Biales A."/>
            <person name="Johnston J.S."/>
            <person name="Wellborn G.A."/>
            <person name="Rosendale A.J."/>
            <person name="Cridge A.G."/>
            <person name="Munoz-Torres M.C."/>
            <person name="Bain P.A."/>
            <person name="Manny A.R."/>
            <person name="Major K.M."/>
            <person name="Lambert F.N."/>
            <person name="Vulpe C.D."/>
            <person name="Tuck P."/>
            <person name="Blalock B.J."/>
            <person name="Lin Y.Y."/>
            <person name="Smith M.E."/>
            <person name="Ochoa-Acuna H."/>
            <person name="Chen M.M."/>
            <person name="Childers C.P."/>
            <person name="Qu J."/>
            <person name="Dugan S."/>
            <person name="Lee S.L."/>
            <person name="Chao H."/>
            <person name="Dinh H."/>
            <person name="Han Y."/>
            <person name="Doddapaneni H."/>
            <person name="Worley K.C."/>
            <person name="Muzny D.M."/>
            <person name="Gibbs R.A."/>
            <person name="Richards S."/>
        </authorList>
    </citation>
    <scope>NUCLEOTIDE SEQUENCE</scope>
    <source>
        <strain evidence="7">HAZT.00-mixed</strain>
        <tissue evidence="7">Whole organism</tissue>
    </source>
</reference>
<keyword evidence="4" id="KW-0560">Oxidoreductase</keyword>
<feature type="domain" description="Acyl-CoA oxidase/dehydrogenase middle" evidence="5">
    <location>
        <begin position="62"/>
        <end position="125"/>
    </location>
</feature>
<dbReference type="InterPro" id="IPR050741">
    <property type="entry name" value="Acyl-CoA_dehydrogenase"/>
</dbReference>
<evidence type="ECO:0000256" key="1">
    <source>
        <dbReference type="ARBA" id="ARBA00001974"/>
    </source>
</evidence>
<evidence type="ECO:0000259" key="5">
    <source>
        <dbReference type="Pfam" id="PF02770"/>
    </source>
</evidence>
<dbReference type="GO" id="GO:0033539">
    <property type="term" value="P:fatty acid beta-oxidation using acyl-CoA dehydrogenase"/>
    <property type="evidence" value="ECO:0007669"/>
    <property type="project" value="TreeGrafter"/>
</dbReference>
<reference evidence="7" key="1">
    <citation type="submission" date="2014-08" db="EMBL/GenBank/DDBJ databases">
        <authorList>
            <person name="Murali S."/>
            <person name="Richards S."/>
            <person name="Bandaranaike D."/>
            <person name="Bellair M."/>
            <person name="Blankenburg K."/>
            <person name="Chao H."/>
            <person name="Dinh H."/>
            <person name="Doddapaneni H."/>
            <person name="Dugan-Rocha S."/>
            <person name="Elkadiri S."/>
            <person name="Gnanaolivu R."/>
            <person name="Hughes D."/>
            <person name="Lee S."/>
            <person name="Li M."/>
            <person name="Ming W."/>
            <person name="Munidasa M."/>
            <person name="Muniz J."/>
            <person name="Nguyen L."/>
            <person name="Osuji N."/>
            <person name="Pu L.-L."/>
            <person name="Puazo M."/>
            <person name="Skinner E."/>
            <person name="Qu C."/>
            <person name="Quiroz J."/>
            <person name="Raj R."/>
            <person name="Weissenberger G."/>
            <person name="Xin Y."/>
            <person name="Zou X."/>
            <person name="Han Y."/>
            <person name="Worley K."/>
            <person name="Muzny D."/>
            <person name="Gibbs R."/>
        </authorList>
    </citation>
    <scope>NUCLEOTIDE SEQUENCE</scope>
    <source>
        <strain evidence="7">HAZT.00-mixed</strain>
        <tissue evidence="7">Whole organism</tissue>
    </source>
</reference>
<feature type="non-terminal residue" evidence="7">
    <location>
        <position position="127"/>
    </location>
</feature>
<dbReference type="GO" id="GO:0050660">
    <property type="term" value="F:flavin adenine dinucleotide binding"/>
    <property type="evidence" value="ECO:0007669"/>
    <property type="project" value="InterPro"/>
</dbReference>
<dbReference type="GO" id="GO:0005737">
    <property type="term" value="C:cytoplasm"/>
    <property type="evidence" value="ECO:0007669"/>
    <property type="project" value="TreeGrafter"/>
</dbReference>
<evidence type="ECO:0008006" key="8">
    <source>
        <dbReference type="Google" id="ProtNLM"/>
    </source>
</evidence>
<dbReference type="PANTHER" id="PTHR48083">
    <property type="entry name" value="MEDIUM-CHAIN SPECIFIC ACYL-COA DEHYDROGENASE, MITOCHONDRIAL-RELATED"/>
    <property type="match status" value="1"/>
</dbReference>
<comment type="caution">
    <text evidence="7">The sequence shown here is derived from an EMBL/GenBank/DDBJ whole genome shotgun (WGS) entry which is preliminary data.</text>
</comment>
<dbReference type="PANTHER" id="PTHR48083:SF6">
    <property type="entry name" value="ACYL-COA DEHYDROGENASE 6"/>
    <property type="match status" value="1"/>
</dbReference>
<dbReference type="Pfam" id="PF02771">
    <property type="entry name" value="Acyl-CoA_dh_N"/>
    <property type="match status" value="1"/>
</dbReference>
<dbReference type="Pfam" id="PF02770">
    <property type="entry name" value="Acyl-CoA_dh_M"/>
    <property type="match status" value="1"/>
</dbReference>
<dbReference type="InterPro" id="IPR037069">
    <property type="entry name" value="AcylCoA_DH/ox_N_sf"/>
</dbReference>
<dbReference type="EMBL" id="JQDR03014872">
    <property type="protein sequence ID" value="KAA0187486.1"/>
    <property type="molecule type" value="Genomic_DNA"/>
</dbReference>
<dbReference type="InterPro" id="IPR013786">
    <property type="entry name" value="AcylCoA_DH/ox_N"/>
</dbReference>
<dbReference type="Proteomes" id="UP000711488">
    <property type="component" value="Unassembled WGS sequence"/>
</dbReference>
<reference evidence="7" key="3">
    <citation type="submission" date="2019-06" db="EMBL/GenBank/DDBJ databases">
        <authorList>
            <person name="Poynton C."/>
            <person name="Hasenbein S."/>
            <person name="Benoit J.B."/>
            <person name="Sepulveda M.S."/>
            <person name="Poelchau M.F."/>
            <person name="Murali S.C."/>
            <person name="Chen S."/>
            <person name="Glastad K.M."/>
            <person name="Werren J.H."/>
            <person name="Vineis J.H."/>
            <person name="Bowen J.L."/>
            <person name="Friedrich M."/>
            <person name="Jones J."/>
            <person name="Robertson H.M."/>
            <person name="Feyereisen R."/>
            <person name="Mechler-Hickson A."/>
            <person name="Mathers N."/>
            <person name="Lee C.E."/>
            <person name="Colbourne J.K."/>
            <person name="Biales A."/>
            <person name="Johnston J.S."/>
            <person name="Wellborn G.A."/>
            <person name="Rosendale A.J."/>
            <person name="Cridge A.G."/>
            <person name="Munoz-Torres M.C."/>
            <person name="Bain P.A."/>
            <person name="Manny A.R."/>
            <person name="Major K.M."/>
            <person name="Lambert F.N."/>
            <person name="Vulpe C.D."/>
            <person name="Tuck P."/>
            <person name="Blalock B.J."/>
            <person name="Lin Y.-Y."/>
            <person name="Smith M.E."/>
            <person name="Ochoa-Acuna H."/>
            <person name="Chen M.-J.M."/>
            <person name="Childers C.P."/>
            <person name="Qu J."/>
            <person name="Dugan S."/>
            <person name="Lee S.L."/>
            <person name="Chao H."/>
            <person name="Dinh H."/>
            <person name="Han Y."/>
            <person name="Doddapaneni H."/>
            <person name="Worley K.C."/>
            <person name="Muzny D.M."/>
            <person name="Gibbs R.A."/>
            <person name="Richards S."/>
        </authorList>
    </citation>
    <scope>NUCLEOTIDE SEQUENCE</scope>
    <source>
        <strain evidence="7">HAZT.00-mixed</strain>
        <tissue evidence="7">Whole organism</tissue>
    </source>
</reference>
<comment type="cofactor">
    <cofactor evidence="1">
        <name>FAD</name>
        <dbReference type="ChEBI" id="CHEBI:57692"/>
    </cofactor>
</comment>
<evidence type="ECO:0000259" key="6">
    <source>
        <dbReference type="Pfam" id="PF02771"/>
    </source>
</evidence>
<gene>
    <name evidence="7" type="ORF">HAZT_HAZT011206</name>
</gene>
<organism evidence="7">
    <name type="scientific">Hyalella azteca</name>
    <name type="common">Amphipod</name>
    <dbReference type="NCBI Taxonomy" id="294128"/>
    <lineage>
        <taxon>Eukaryota</taxon>
        <taxon>Metazoa</taxon>
        <taxon>Ecdysozoa</taxon>
        <taxon>Arthropoda</taxon>
        <taxon>Crustacea</taxon>
        <taxon>Multicrustacea</taxon>
        <taxon>Malacostraca</taxon>
        <taxon>Eumalacostraca</taxon>
        <taxon>Peracarida</taxon>
        <taxon>Amphipoda</taxon>
        <taxon>Senticaudata</taxon>
        <taxon>Talitrida</taxon>
        <taxon>Talitroidea</taxon>
        <taxon>Hyalellidae</taxon>
        <taxon>Hyalella</taxon>
    </lineage>
</organism>
<dbReference type="InterPro" id="IPR046373">
    <property type="entry name" value="Acyl-CoA_Oxase/DH_mid-dom_sf"/>
</dbReference>
<dbReference type="GO" id="GO:0003995">
    <property type="term" value="F:acyl-CoA dehydrogenase activity"/>
    <property type="evidence" value="ECO:0007669"/>
    <property type="project" value="TreeGrafter"/>
</dbReference>
<name>A0A6A0GTD4_HYAAZ</name>
<dbReference type="AlphaFoldDB" id="A0A6A0GTD4"/>
<evidence type="ECO:0000256" key="3">
    <source>
        <dbReference type="ARBA" id="ARBA00022827"/>
    </source>
</evidence>
<keyword evidence="3" id="KW-0274">FAD</keyword>